<comment type="caution">
    <text evidence="2">The sequence shown here is derived from an EMBL/GenBank/DDBJ whole genome shotgun (WGS) entry which is preliminary data.</text>
</comment>
<dbReference type="GeneID" id="87835264"/>
<keyword evidence="3" id="KW-1185">Reference proteome</keyword>
<dbReference type="AlphaFoldDB" id="A0AAE0HF89"/>
<evidence type="ECO:0000313" key="3">
    <source>
        <dbReference type="Proteomes" id="UP001278766"/>
    </source>
</evidence>
<protein>
    <submittedName>
        <fullName evidence="2">Uncharacterized protein</fullName>
    </submittedName>
</protein>
<feature type="region of interest" description="Disordered" evidence="1">
    <location>
        <begin position="53"/>
        <end position="196"/>
    </location>
</feature>
<evidence type="ECO:0000256" key="1">
    <source>
        <dbReference type="SAM" id="MobiDB-lite"/>
    </source>
</evidence>
<organism evidence="2 3">
    <name type="scientific">Chaetomium fimeti</name>
    <dbReference type="NCBI Taxonomy" id="1854472"/>
    <lineage>
        <taxon>Eukaryota</taxon>
        <taxon>Fungi</taxon>
        <taxon>Dikarya</taxon>
        <taxon>Ascomycota</taxon>
        <taxon>Pezizomycotina</taxon>
        <taxon>Sordariomycetes</taxon>
        <taxon>Sordariomycetidae</taxon>
        <taxon>Sordariales</taxon>
        <taxon>Chaetomiaceae</taxon>
        <taxon>Chaetomium</taxon>
    </lineage>
</organism>
<accession>A0AAE0HF89</accession>
<dbReference type="RefSeq" id="XP_062658819.1">
    <property type="nucleotide sequence ID" value="XM_062798316.1"/>
</dbReference>
<evidence type="ECO:0000313" key="2">
    <source>
        <dbReference type="EMBL" id="KAK3295305.1"/>
    </source>
</evidence>
<feature type="compositionally biased region" description="Basic residues" evidence="1">
    <location>
        <begin position="100"/>
        <end position="111"/>
    </location>
</feature>
<dbReference type="Proteomes" id="UP001278766">
    <property type="component" value="Unassembled WGS sequence"/>
</dbReference>
<feature type="compositionally biased region" description="Pro residues" evidence="1">
    <location>
        <begin position="144"/>
        <end position="156"/>
    </location>
</feature>
<feature type="compositionally biased region" description="Low complexity" evidence="1">
    <location>
        <begin position="157"/>
        <end position="180"/>
    </location>
</feature>
<name>A0AAE0HF89_9PEZI</name>
<reference evidence="2" key="1">
    <citation type="journal article" date="2023" name="Mol. Phylogenet. Evol.">
        <title>Genome-scale phylogeny and comparative genomics of the fungal order Sordariales.</title>
        <authorList>
            <person name="Hensen N."/>
            <person name="Bonometti L."/>
            <person name="Westerberg I."/>
            <person name="Brannstrom I.O."/>
            <person name="Guillou S."/>
            <person name="Cros-Aarteil S."/>
            <person name="Calhoun S."/>
            <person name="Haridas S."/>
            <person name="Kuo A."/>
            <person name="Mondo S."/>
            <person name="Pangilinan J."/>
            <person name="Riley R."/>
            <person name="LaButti K."/>
            <person name="Andreopoulos B."/>
            <person name="Lipzen A."/>
            <person name="Chen C."/>
            <person name="Yan M."/>
            <person name="Daum C."/>
            <person name="Ng V."/>
            <person name="Clum A."/>
            <person name="Steindorff A."/>
            <person name="Ohm R.A."/>
            <person name="Martin F."/>
            <person name="Silar P."/>
            <person name="Natvig D.O."/>
            <person name="Lalanne C."/>
            <person name="Gautier V."/>
            <person name="Ament-Velasquez S.L."/>
            <person name="Kruys A."/>
            <person name="Hutchinson M.I."/>
            <person name="Powell A.J."/>
            <person name="Barry K."/>
            <person name="Miller A.N."/>
            <person name="Grigoriev I.V."/>
            <person name="Debuchy R."/>
            <person name="Gladieux P."/>
            <person name="Hiltunen Thoren M."/>
            <person name="Johannesson H."/>
        </authorList>
    </citation>
    <scope>NUCLEOTIDE SEQUENCE</scope>
    <source>
        <strain evidence="2">CBS 168.71</strain>
    </source>
</reference>
<dbReference type="EMBL" id="JAUEPN010000004">
    <property type="protein sequence ID" value="KAK3295305.1"/>
    <property type="molecule type" value="Genomic_DNA"/>
</dbReference>
<gene>
    <name evidence="2" type="ORF">B0H64DRAFT_143993</name>
</gene>
<feature type="compositionally biased region" description="Low complexity" evidence="1">
    <location>
        <begin position="83"/>
        <end position="99"/>
    </location>
</feature>
<proteinExistence type="predicted"/>
<reference evidence="2" key="2">
    <citation type="submission" date="2023-06" db="EMBL/GenBank/DDBJ databases">
        <authorList>
            <consortium name="Lawrence Berkeley National Laboratory"/>
            <person name="Haridas S."/>
            <person name="Hensen N."/>
            <person name="Bonometti L."/>
            <person name="Westerberg I."/>
            <person name="Brannstrom I.O."/>
            <person name="Guillou S."/>
            <person name="Cros-Aarteil S."/>
            <person name="Calhoun S."/>
            <person name="Kuo A."/>
            <person name="Mondo S."/>
            <person name="Pangilinan J."/>
            <person name="Riley R."/>
            <person name="Labutti K."/>
            <person name="Andreopoulos B."/>
            <person name="Lipzen A."/>
            <person name="Chen C."/>
            <person name="Yanf M."/>
            <person name="Daum C."/>
            <person name="Ng V."/>
            <person name="Clum A."/>
            <person name="Steindorff A."/>
            <person name="Ohm R."/>
            <person name="Martin F."/>
            <person name="Silar P."/>
            <person name="Natvig D."/>
            <person name="Lalanne C."/>
            <person name="Gautier V."/>
            <person name="Ament-Velasquez S.L."/>
            <person name="Kruys A."/>
            <person name="Hutchinson M.I."/>
            <person name="Powell A.J."/>
            <person name="Barry K."/>
            <person name="Miller A.N."/>
            <person name="Grigoriev I.V."/>
            <person name="Debuchy R."/>
            <person name="Gladieux P."/>
            <person name="Thoren M.H."/>
            <person name="Johannesson H."/>
        </authorList>
    </citation>
    <scope>NUCLEOTIDE SEQUENCE</scope>
    <source>
        <strain evidence="2">CBS 168.71</strain>
    </source>
</reference>
<sequence length="368" mass="39822">MRMKGEYKQFLHATNNDLSSTTAKPEIPKCWINRPYPHKCYSIYSATARLQTAQPPLPSKQRTKTATQARQDALPAHPPAAPRPTACHPLLPTLQPKLQLQHHRPQHHQQHTQRPQTFSLTQTSSHDLRGRDGHPPPQHSTAPSPTPTAPSTPTPGTPGTTTTPATDTPPNTTTSHATTTKASHANNDDDGSTPPDLFLRSLDSSCVVRVRAVTRHTPFRFERHVNYEVERAFVWAGVGESGDGGGSGVGVEDGAGGVAGAGVGFSGVGFGNGVGVGFRSGVGSGAVSTLSMRGLRGAEIARQVDMMRRRGYRDWVRVDMAVEIEAGRELQEREDMAVEIEAGRELQERGEVRWVSAGEESDDEGWSE</sequence>